<proteinExistence type="predicted"/>
<dbReference type="AlphaFoldDB" id="A0A0B2X794"/>
<reference evidence="1 2" key="2">
    <citation type="journal article" date="2014" name="Proc. Natl. Acad. Sci. U.S.A.">
        <title>Trajectory and genomic determinants of fungal-pathogen speciation and host adaptation.</title>
        <authorList>
            <person name="Hu X."/>
            <person name="Xiao G."/>
            <person name="Zheng P."/>
            <person name="Shang Y."/>
            <person name="Su Y."/>
            <person name="Zhang X."/>
            <person name="Liu X."/>
            <person name="Zhan S."/>
            <person name="St Leger R.J."/>
            <person name="Wang C."/>
        </authorList>
    </citation>
    <scope>GENOME REANNOTATION</scope>
    <source>
        <strain evidence="2">ARSEF 23 / ATCC MYA-3075</strain>
    </source>
</reference>
<keyword evidence="2" id="KW-1185">Reference proteome</keyword>
<evidence type="ECO:0000313" key="1">
    <source>
        <dbReference type="EMBL" id="KHO10778.1"/>
    </source>
</evidence>
<comment type="caution">
    <text evidence="1">The sequence shown here is derived from an EMBL/GenBank/DDBJ whole genome shotgun (WGS) entry which is preliminary data.</text>
</comment>
<reference evidence="1 2" key="1">
    <citation type="journal article" date="2011" name="PLoS Genet.">
        <title>Genome sequencing and comparative transcriptomics of the model entomopathogenic fungi Metarhizium anisopliae and M. acridum.</title>
        <authorList>
            <person name="Gao Q."/>
            <person name="Jin K."/>
            <person name="Ying S.H."/>
            <person name="Zhang Y."/>
            <person name="Xiao G."/>
            <person name="Shang Y."/>
            <person name="Duan Z."/>
            <person name="Hu X."/>
            <person name="Xie X.Q."/>
            <person name="Zhou G."/>
            <person name="Peng G."/>
            <person name="Luo Z."/>
            <person name="Huang W."/>
            <person name="Wang B."/>
            <person name="Fang W."/>
            <person name="Wang S."/>
            <person name="Zhong Y."/>
            <person name="Ma L.J."/>
            <person name="St Leger R.J."/>
            <person name="Zhao G.P."/>
            <person name="Pei Y."/>
            <person name="Feng M.G."/>
            <person name="Xia Y."/>
            <person name="Wang C."/>
        </authorList>
    </citation>
    <scope>NUCLEOTIDE SEQUENCE [LARGE SCALE GENOMIC DNA]</scope>
    <source>
        <strain evidence="2">ARSEF 23 / ATCC MYA-3075</strain>
    </source>
</reference>
<dbReference type="Proteomes" id="UP000002498">
    <property type="component" value="Unassembled WGS sequence"/>
</dbReference>
<dbReference type="EMBL" id="ADNJ02000011">
    <property type="protein sequence ID" value="KHO10778.1"/>
    <property type="molecule type" value="Genomic_DNA"/>
</dbReference>
<sequence length="55" mass="5975">MSGSPSRPTAVDLLALNDAQLREIMEQSRQPDGSYALLVANDFGPRSQEERDGLA</sequence>
<organism evidence="1 2">
    <name type="scientific">Metarhizium robertsii (strain ARSEF 23 / ATCC MYA-3075)</name>
    <name type="common">Metarhizium anisopliae (strain ARSEF 23)</name>
    <dbReference type="NCBI Taxonomy" id="655844"/>
    <lineage>
        <taxon>Eukaryota</taxon>
        <taxon>Fungi</taxon>
        <taxon>Dikarya</taxon>
        <taxon>Ascomycota</taxon>
        <taxon>Pezizomycotina</taxon>
        <taxon>Sordariomycetes</taxon>
        <taxon>Hypocreomycetidae</taxon>
        <taxon>Hypocreales</taxon>
        <taxon>Clavicipitaceae</taxon>
        <taxon>Metarhizium</taxon>
    </lineage>
</organism>
<dbReference type="HOGENOM" id="CLU_3032885_0_0_1"/>
<protein>
    <submittedName>
        <fullName evidence="1">Uncharacterized protein</fullName>
    </submittedName>
</protein>
<name>A0A0B2X794_METRA</name>
<dbReference type="OrthoDB" id="5419928at2759"/>
<dbReference type="GeneID" id="23633072"/>
<dbReference type="KEGG" id="maj:MAA_11624"/>
<evidence type="ECO:0000313" key="2">
    <source>
        <dbReference type="Proteomes" id="UP000002498"/>
    </source>
</evidence>
<accession>A0A0B2X794</accession>
<dbReference type="RefSeq" id="XP_011410841.1">
    <property type="nucleotide sequence ID" value="XM_011412539.1"/>
</dbReference>
<gene>
    <name evidence="1" type="ORF">MAA_11624</name>
</gene>